<dbReference type="InterPro" id="IPR008906">
    <property type="entry name" value="HATC_C_dom"/>
</dbReference>
<accession>A0A540KVV1</accession>
<feature type="compositionally biased region" description="Polar residues" evidence="1">
    <location>
        <begin position="247"/>
        <end position="258"/>
    </location>
</feature>
<gene>
    <name evidence="5" type="ORF">C1H46_036110</name>
</gene>
<feature type="transmembrane region" description="Helical" evidence="2">
    <location>
        <begin position="12"/>
        <end position="29"/>
    </location>
</feature>
<proteinExistence type="predicted"/>
<evidence type="ECO:0008006" key="7">
    <source>
        <dbReference type="Google" id="ProtNLM"/>
    </source>
</evidence>
<dbReference type="SUPFAM" id="SSF53098">
    <property type="entry name" value="Ribonuclease H-like"/>
    <property type="match status" value="1"/>
</dbReference>
<dbReference type="Proteomes" id="UP000315295">
    <property type="component" value="Unassembled WGS sequence"/>
</dbReference>
<dbReference type="AlphaFoldDB" id="A0A540KVV1"/>
<feature type="region of interest" description="Disordered" evidence="1">
    <location>
        <begin position="247"/>
        <end position="303"/>
    </location>
</feature>
<sequence>MATDMRAKYDKYFGSYLQLNNLLVVALILDPRFKLRHVTHLLKKQLLEVDVHLKTKEIRDVLDALYKEYAPRVDGGKHMKVPTPSREPSSTSHVVESFEDDCVDDWIDFVEESEEQVVGDEVDSYLLDPLEKVDKETKGAFKILSWWKTNGCKYPILAAIAKDIFAIQASTVASESAFSTGGRVISDFRSSLTPKSVEALICMHNWMRGDSIITLEDDAPSLEHLEFYESIEEELLISSISSLSINNPEQQASSSQPLTRPSQASASQASTQPPRASKGAQSKVPSKPHIPLTKGVKRKAPKG</sequence>
<evidence type="ECO:0000313" key="5">
    <source>
        <dbReference type="EMBL" id="TQD78361.1"/>
    </source>
</evidence>
<dbReference type="EMBL" id="VIEB01000912">
    <property type="protein sequence ID" value="TQD78361.1"/>
    <property type="molecule type" value="Genomic_DNA"/>
</dbReference>
<organism evidence="5 6">
    <name type="scientific">Malus baccata</name>
    <name type="common">Siberian crab apple</name>
    <name type="synonym">Pyrus baccata</name>
    <dbReference type="NCBI Taxonomy" id="106549"/>
    <lineage>
        <taxon>Eukaryota</taxon>
        <taxon>Viridiplantae</taxon>
        <taxon>Streptophyta</taxon>
        <taxon>Embryophyta</taxon>
        <taxon>Tracheophyta</taxon>
        <taxon>Spermatophyta</taxon>
        <taxon>Magnoliopsida</taxon>
        <taxon>eudicotyledons</taxon>
        <taxon>Gunneridae</taxon>
        <taxon>Pentapetalae</taxon>
        <taxon>rosids</taxon>
        <taxon>fabids</taxon>
        <taxon>Rosales</taxon>
        <taxon>Rosaceae</taxon>
        <taxon>Amygdaloideae</taxon>
        <taxon>Maleae</taxon>
        <taxon>Malus</taxon>
    </lineage>
</organism>
<comment type="caution">
    <text evidence="5">The sequence shown here is derived from an EMBL/GenBank/DDBJ whole genome shotgun (WGS) entry which is preliminary data.</text>
</comment>
<feature type="compositionally biased region" description="Low complexity" evidence="1">
    <location>
        <begin position="259"/>
        <end position="277"/>
    </location>
</feature>
<keyword evidence="6" id="KW-1185">Reference proteome</keyword>
<evidence type="ECO:0000256" key="1">
    <source>
        <dbReference type="SAM" id="MobiDB-lite"/>
    </source>
</evidence>
<dbReference type="STRING" id="106549.A0A540KVV1"/>
<dbReference type="InterPro" id="IPR012337">
    <property type="entry name" value="RNaseH-like_sf"/>
</dbReference>
<evidence type="ECO:0000259" key="4">
    <source>
        <dbReference type="Pfam" id="PF14372"/>
    </source>
</evidence>
<dbReference type="Pfam" id="PF05699">
    <property type="entry name" value="Dimer_Tnp_hAT"/>
    <property type="match status" value="1"/>
</dbReference>
<keyword evidence="2" id="KW-1133">Transmembrane helix</keyword>
<dbReference type="Pfam" id="PF14372">
    <property type="entry name" value="hAT-like_RNase-H"/>
    <property type="match status" value="1"/>
</dbReference>
<feature type="domain" description="hAT-like transposase RNase-H fold" evidence="4">
    <location>
        <begin position="1"/>
        <end position="69"/>
    </location>
</feature>
<protein>
    <recommendedName>
        <fullName evidence="7">HAT C-terminal dimerisation domain-containing protein</fullName>
    </recommendedName>
</protein>
<feature type="domain" description="HAT C-terminal dimerisation" evidence="3">
    <location>
        <begin position="121"/>
        <end position="207"/>
    </location>
</feature>
<dbReference type="PANTHER" id="PTHR23272:SF187">
    <property type="entry name" value="AC9 TRANSPOSASE-RELATED"/>
    <property type="match status" value="1"/>
</dbReference>
<evidence type="ECO:0000256" key="2">
    <source>
        <dbReference type="SAM" id="Phobius"/>
    </source>
</evidence>
<keyword evidence="2" id="KW-0472">Membrane</keyword>
<evidence type="ECO:0000313" key="6">
    <source>
        <dbReference type="Proteomes" id="UP000315295"/>
    </source>
</evidence>
<evidence type="ECO:0000259" key="3">
    <source>
        <dbReference type="Pfam" id="PF05699"/>
    </source>
</evidence>
<dbReference type="InterPro" id="IPR025525">
    <property type="entry name" value="hAT-like_transposase_RNase-H"/>
</dbReference>
<name>A0A540KVV1_MALBA</name>
<dbReference type="PANTHER" id="PTHR23272">
    <property type="entry name" value="BED FINGER-RELATED"/>
    <property type="match status" value="1"/>
</dbReference>
<dbReference type="GO" id="GO:0003677">
    <property type="term" value="F:DNA binding"/>
    <property type="evidence" value="ECO:0007669"/>
    <property type="project" value="InterPro"/>
</dbReference>
<reference evidence="5 6" key="1">
    <citation type="journal article" date="2019" name="G3 (Bethesda)">
        <title>Sequencing of a Wild Apple (Malus baccata) Genome Unravels the Differences Between Cultivated and Wild Apple Species Regarding Disease Resistance and Cold Tolerance.</title>
        <authorList>
            <person name="Chen X."/>
        </authorList>
    </citation>
    <scope>NUCLEOTIDE SEQUENCE [LARGE SCALE GENOMIC DNA]</scope>
    <source>
        <strain evidence="6">cv. Shandingzi</strain>
        <tissue evidence="5">Leaves</tissue>
    </source>
</reference>
<dbReference type="GO" id="GO:0046983">
    <property type="term" value="F:protein dimerization activity"/>
    <property type="evidence" value="ECO:0007669"/>
    <property type="project" value="InterPro"/>
</dbReference>
<keyword evidence="2" id="KW-0812">Transmembrane</keyword>